<keyword evidence="4 6" id="KW-1133">Transmembrane helix</keyword>
<keyword evidence="8" id="KW-1185">Reference proteome</keyword>
<dbReference type="AlphaFoldDB" id="A0A4Q1UPR2"/>
<accession>A0A4Q1UPR2</accession>
<comment type="caution">
    <text evidence="7">The sequence shown here is derived from an EMBL/GenBank/DDBJ whole genome shotgun (WGS) entry which is preliminary data.</text>
</comment>
<dbReference type="GO" id="GO:0005886">
    <property type="term" value="C:plasma membrane"/>
    <property type="evidence" value="ECO:0007669"/>
    <property type="project" value="UniProtKB-SubCell"/>
</dbReference>
<evidence type="ECO:0000256" key="5">
    <source>
        <dbReference type="ARBA" id="ARBA00023136"/>
    </source>
</evidence>
<feature type="transmembrane region" description="Helical" evidence="6">
    <location>
        <begin position="93"/>
        <end position="116"/>
    </location>
</feature>
<evidence type="ECO:0000313" key="8">
    <source>
        <dbReference type="Proteomes" id="UP000290819"/>
    </source>
</evidence>
<evidence type="ECO:0000313" key="7">
    <source>
        <dbReference type="EMBL" id="RXT37871.1"/>
    </source>
</evidence>
<evidence type="ECO:0000256" key="4">
    <source>
        <dbReference type="ARBA" id="ARBA00022989"/>
    </source>
</evidence>
<evidence type="ECO:0000256" key="6">
    <source>
        <dbReference type="SAM" id="Phobius"/>
    </source>
</evidence>
<dbReference type="Pfam" id="PF03788">
    <property type="entry name" value="LrgA"/>
    <property type="match status" value="1"/>
</dbReference>
<dbReference type="OrthoDB" id="385012at2"/>
<reference evidence="7 8" key="1">
    <citation type="submission" date="2017-03" db="EMBL/GenBank/DDBJ databases">
        <authorList>
            <person name="Safronova V.I."/>
            <person name="Sazanova A.L."/>
            <person name="Chirak E.R."/>
        </authorList>
    </citation>
    <scope>NUCLEOTIDE SEQUENCE [LARGE SCALE GENOMIC DNA]</scope>
    <source>
        <strain evidence="7 8">Opo-243</strain>
    </source>
</reference>
<gene>
    <name evidence="7" type="ORF">B5V03_31510</name>
</gene>
<dbReference type="Proteomes" id="UP000290819">
    <property type="component" value="Unassembled WGS sequence"/>
</dbReference>
<organism evidence="7 8">
    <name type="scientific">Bradyrhizobium betae</name>
    <dbReference type="NCBI Taxonomy" id="244734"/>
    <lineage>
        <taxon>Bacteria</taxon>
        <taxon>Pseudomonadati</taxon>
        <taxon>Pseudomonadota</taxon>
        <taxon>Alphaproteobacteria</taxon>
        <taxon>Hyphomicrobiales</taxon>
        <taxon>Nitrobacteraceae</taxon>
        <taxon>Bradyrhizobium</taxon>
    </lineage>
</organism>
<evidence type="ECO:0008006" key="9">
    <source>
        <dbReference type="Google" id="ProtNLM"/>
    </source>
</evidence>
<comment type="subcellular location">
    <subcellularLocation>
        <location evidence="1">Cell membrane</location>
        <topology evidence="1">Multi-pass membrane protein</topology>
    </subcellularLocation>
</comment>
<keyword evidence="2" id="KW-1003">Cell membrane</keyword>
<keyword evidence="3 6" id="KW-0812">Transmembrane</keyword>
<dbReference type="PANTHER" id="PTHR33931">
    <property type="entry name" value="HOLIN-LIKE PROTEIN CIDA-RELATED"/>
    <property type="match status" value="1"/>
</dbReference>
<feature type="transmembrane region" description="Helical" evidence="6">
    <location>
        <begin position="24"/>
        <end position="42"/>
    </location>
</feature>
<dbReference type="PANTHER" id="PTHR33931:SF2">
    <property type="entry name" value="HOLIN-LIKE PROTEIN CIDA"/>
    <property type="match status" value="1"/>
</dbReference>
<sequence>MIPALLVLLGCELAGDALHQMVGLPVPGPVIGMSILAAALAFRKGGASSGSPITGSLEQVAETLIRHMGLLFVPAGVGLVAEIDVLWSEWLPIAAGLIGSTLLSLAVTGLVMHWSIRRRAARRARDTVQGVERG</sequence>
<protein>
    <recommendedName>
        <fullName evidence="9">CidA/LrgA family protein</fullName>
    </recommendedName>
</protein>
<dbReference type="EMBL" id="MZXW01000047">
    <property type="protein sequence ID" value="RXT37871.1"/>
    <property type="molecule type" value="Genomic_DNA"/>
</dbReference>
<proteinExistence type="predicted"/>
<name>A0A4Q1UPR2_9BRAD</name>
<evidence type="ECO:0000256" key="1">
    <source>
        <dbReference type="ARBA" id="ARBA00004651"/>
    </source>
</evidence>
<evidence type="ECO:0000256" key="3">
    <source>
        <dbReference type="ARBA" id="ARBA00022692"/>
    </source>
</evidence>
<dbReference type="InterPro" id="IPR005538">
    <property type="entry name" value="LrgA/CidA"/>
</dbReference>
<evidence type="ECO:0000256" key="2">
    <source>
        <dbReference type="ARBA" id="ARBA00022475"/>
    </source>
</evidence>
<feature type="transmembrane region" description="Helical" evidence="6">
    <location>
        <begin position="63"/>
        <end position="81"/>
    </location>
</feature>
<keyword evidence="5 6" id="KW-0472">Membrane</keyword>